<dbReference type="PANTHER" id="PTHR10984">
    <property type="entry name" value="ENDOPLASMIC RETICULUM-GOLGI INTERMEDIATE COMPARTMENT PROTEIN"/>
    <property type="match status" value="1"/>
</dbReference>
<evidence type="ECO:0000313" key="9">
    <source>
        <dbReference type="Proteomes" id="UP000799772"/>
    </source>
</evidence>
<accession>A0A9P4IMX6</accession>
<protein>
    <recommendedName>
        <fullName evidence="5">Endoplasmic reticulum-Golgi intermediate compartment protein</fullName>
    </recommendedName>
</protein>
<dbReference type="Pfam" id="PF13850">
    <property type="entry name" value="ERGIC_N"/>
    <property type="match status" value="1"/>
</dbReference>
<comment type="subcellular location">
    <subcellularLocation>
        <location evidence="5">Endoplasmic reticulum membrane</location>
        <topology evidence="5">Multi-pass membrane protein</topology>
    </subcellularLocation>
    <subcellularLocation>
        <location evidence="5">Endoplasmic reticulum-Golgi intermediate compartment membrane</location>
        <topology evidence="5">Multi-pass membrane protein</topology>
    </subcellularLocation>
    <subcellularLocation>
        <location evidence="5">Golgi apparatus membrane</location>
        <topology evidence="5">Multi-pass membrane protein</topology>
    </subcellularLocation>
    <subcellularLocation>
        <location evidence="1">Membrane</location>
    </subcellularLocation>
</comment>
<evidence type="ECO:0000256" key="4">
    <source>
        <dbReference type="ARBA" id="ARBA00023136"/>
    </source>
</evidence>
<name>A0A9P4IMX6_9PEZI</name>
<dbReference type="GO" id="GO:0000139">
    <property type="term" value="C:Golgi membrane"/>
    <property type="evidence" value="ECO:0007669"/>
    <property type="project" value="UniProtKB-SubCell"/>
</dbReference>
<comment type="function">
    <text evidence="5">Plays a role in transport between endoplasmic reticulum and Golgi.</text>
</comment>
<evidence type="ECO:0000256" key="5">
    <source>
        <dbReference type="RuleBase" id="RU369013"/>
    </source>
</evidence>
<feature type="domain" description="Endoplasmic reticulum vesicle transporter C-terminal" evidence="6">
    <location>
        <begin position="171"/>
        <end position="354"/>
    </location>
</feature>
<keyword evidence="5" id="KW-0256">Endoplasmic reticulum</keyword>
<dbReference type="GO" id="GO:0030134">
    <property type="term" value="C:COPII-coated ER to Golgi transport vesicle"/>
    <property type="evidence" value="ECO:0007669"/>
    <property type="project" value="TreeGrafter"/>
</dbReference>
<keyword evidence="5" id="KW-0333">Golgi apparatus</keyword>
<dbReference type="Proteomes" id="UP000799772">
    <property type="component" value="Unassembled WGS sequence"/>
</dbReference>
<dbReference type="EMBL" id="ML978122">
    <property type="protein sequence ID" value="KAF2102742.1"/>
    <property type="molecule type" value="Genomic_DNA"/>
</dbReference>
<evidence type="ECO:0000256" key="2">
    <source>
        <dbReference type="ARBA" id="ARBA00022692"/>
    </source>
</evidence>
<keyword evidence="5" id="KW-0931">ER-Golgi transport</keyword>
<dbReference type="GO" id="GO:0005789">
    <property type="term" value="C:endoplasmic reticulum membrane"/>
    <property type="evidence" value="ECO:0007669"/>
    <property type="project" value="UniProtKB-SubCell"/>
</dbReference>
<dbReference type="GO" id="GO:0006890">
    <property type="term" value="P:retrograde vesicle-mediated transport, Golgi to endoplasmic reticulum"/>
    <property type="evidence" value="ECO:0007669"/>
    <property type="project" value="TreeGrafter"/>
</dbReference>
<dbReference type="AlphaFoldDB" id="A0A9P4IMX6"/>
<keyword evidence="2" id="KW-0812">Transmembrane</keyword>
<evidence type="ECO:0000313" key="8">
    <source>
        <dbReference type="EMBL" id="KAF2102742.1"/>
    </source>
</evidence>
<dbReference type="PANTHER" id="PTHR10984:SF81">
    <property type="entry name" value="ER-DERIVED VESICLES PROTEIN ERV41"/>
    <property type="match status" value="1"/>
</dbReference>
<keyword evidence="4" id="KW-0472">Membrane</keyword>
<evidence type="ECO:0000256" key="1">
    <source>
        <dbReference type="ARBA" id="ARBA00004370"/>
    </source>
</evidence>
<organism evidence="8 9">
    <name type="scientific">Rhizodiscina lignyota</name>
    <dbReference type="NCBI Taxonomy" id="1504668"/>
    <lineage>
        <taxon>Eukaryota</taxon>
        <taxon>Fungi</taxon>
        <taxon>Dikarya</taxon>
        <taxon>Ascomycota</taxon>
        <taxon>Pezizomycotina</taxon>
        <taxon>Dothideomycetes</taxon>
        <taxon>Pleosporomycetidae</taxon>
        <taxon>Aulographales</taxon>
        <taxon>Rhizodiscinaceae</taxon>
        <taxon>Rhizodiscina</taxon>
    </lineage>
</organism>
<reference evidence="8" key="1">
    <citation type="journal article" date="2020" name="Stud. Mycol.">
        <title>101 Dothideomycetes genomes: a test case for predicting lifestyles and emergence of pathogens.</title>
        <authorList>
            <person name="Haridas S."/>
            <person name="Albert R."/>
            <person name="Binder M."/>
            <person name="Bloem J."/>
            <person name="Labutti K."/>
            <person name="Salamov A."/>
            <person name="Andreopoulos B."/>
            <person name="Baker S."/>
            <person name="Barry K."/>
            <person name="Bills G."/>
            <person name="Bluhm B."/>
            <person name="Cannon C."/>
            <person name="Castanera R."/>
            <person name="Culley D."/>
            <person name="Daum C."/>
            <person name="Ezra D."/>
            <person name="Gonzalez J."/>
            <person name="Henrissat B."/>
            <person name="Kuo A."/>
            <person name="Liang C."/>
            <person name="Lipzen A."/>
            <person name="Lutzoni F."/>
            <person name="Magnuson J."/>
            <person name="Mondo S."/>
            <person name="Nolan M."/>
            <person name="Ohm R."/>
            <person name="Pangilinan J."/>
            <person name="Park H.-J."/>
            <person name="Ramirez L."/>
            <person name="Alfaro M."/>
            <person name="Sun H."/>
            <person name="Tritt A."/>
            <person name="Yoshinaga Y."/>
            <person name="Zwiers L.-H."/>
            <person name="Turgeon B."/>
            <person name="Goodwin S."/>
            <person name="Spatafora J."/>
            <person name="Crous P."/>
            <person name="Grigoriev I."/>
        </authorList>
    </citation>
    <scope>NUCLEOTIDE SEQUENCE</scope>
    <source>
        <strain evidence="8">CBS 133067</strain>
    </source>
</reference>
<evidence type="ECO:0000256" key="3">
    <source>
        <dbReference type="ARBA" id="ARBA00022989"/>
    </source>
</evidence>
<proteinExistence type="inferred from homology"/>
<dbReference type="OrthoDB" id="5541786at2759"/>
<keyword evidence="5" id="KW-0813">Transport</keyword>
<dbReference type="Pfam" id="PF07970">
    <property type="entry name" value="COPIIcoated_ERV"/>
    <property type="match status" value="1"/>
</dbReference>
<dbReference type="InterPro" id="IPR012936">
    <property type="entry name" value="Erv_C"/>
</dbReference>
<dbReference type="GO" id="GO:0006888">
    <property type="term" value="P:endoplasmic reticulum to Golgi vesicle-mediated transport"/>
    <property type="evidence" value="ECO:0007669"/>
    <property type="project" value="UniProtKB-UniRule"/>
</dbReference>
<evidence type="ECO:0000259" key="7">
    <source>
        <dbReference type="Pfam" id="PF13850"/>
    </source>
</evidence>
<keyword evidence="9" id="KW-1185">Reference proteome</keyword>
<comment type="caution">
    <text evidence="8">The sequence shown here is derived from an EMBL/GenBank/DDBJ whole genome shotgun (WGS) entry which is preliminary data.</text>
</comment>
<dbReference type="InterPro" id="IPR039542">
    <property type="entry name" value="Erv_N"/>
</dbReference>
<dbReference type="GO" id="GO:0033116">
    <property type="term" value="C:endoplasmic reticulum-Golgi intermediate compartment membrane"/>
    <property type="evidence" value="ECO:0007669"/>
    <property type="project" value="UniProtKB-SubCell"/>
</dbReference>
<dbReference type="InterPro" id="IPR045888">
    <property type="entry name" value="Erv"/>
</dbReference>
<gene>
    <name evidence="8" type="ORF">NA57DRAFT_71728</name>
</gene>
<evidence type="ECO:0000259" key="6">
    <source>
        <dbReference type="Pfam" id="PF07970"/>
    </source>
</evidence>
<comment type="similarity">
    <text evidence="5">Belongs to the ERGIC family.</text>
</comment>
<keyword evidence="3" id="KW-1133">Transmembrane helix</keyword>
<sequence>MNGFADHGLSEADFGQKGISVASFDAFPKTKPTYLTKSRSGGAWTLLLLVTSVSLLISETGRWWAGTTHHSFSVEKGVSHTLQMNLDVVVTMQCSDLHINVQDAAGDRLLASEVLKKDPTTWETWHQKKDVHKLSGAAGDDMRFGKGNEEDVHDYLSATRGRKRFAKTPRIKRHQQADACRIYGSLEGNKVQGDFHITARGHGYMEFGEHLAHDTFNFTHQINELSFGPYYPSLTNPLDNTIAYTASHFYKFQYYLSIVPTIYTEDPGFVRNPDHIPSDPPSLSNALSRNPKTIWTNQYAVTEQSHLVGEVNVPGIFVKYDIEPILLLVSEEMGSGIALLIRLVNVIAGVLVAGGWCYQLSEWATDVWGRRSARKRASLGMLHGGDDKDDE</sequence>
<feature type="domain" description="Endoplasmic reticulum vesicle transporter N-terminal" evidence="7">
    <location>
        <begin position="22"/>
        <end position="108"/>
    </location>
</feature>